<reference evidence="2" key="1">
    <citation type="submission" date="2023-06" db="EMBL/GenBank/DDBJ databases">
        <title>Cytophagales bacterium Strain LB-30, isolated from soil.</title>
        <authorList>
            <person name="Liu B."/>
        </authorList>
    </citation>
    <scope>NUCLEOTIDE SEQUENCE</scope>
    <source>
        <strain evidence="2">LB-30</strain>
    </source>
</reference>
<proteinExistence type="predicted"/>
<organism evidence="2 3">
    <name type="scientific">Shiella aurantiaca</name>
    <dbReference type="NCBI Taxonomy" id="3058365"/>
    <lineage>
        <taxon>Bacteria</taxon>
        <taxon>Pseudomonadati</taxon>
        <taxon>Bacteroidota</taxon>
        <taxon>Cytophagia</taxon>
        <taxon>Cytophagales</taxon>
        <taxon>Shiellaceae</taxon>
        <taxon>Shiella</taxon>
    </lineage>
</organism>
<keyword evidence="3" id="KW-1185">Reference proteome</keyword>
<name>A0ABT8F4X6_9BACT</name>
<protein>
    <submittedName>
        <fullName evidence="2">Chemotaxis protein</fullName>
    </submittedName>
</protein>
<comment type="caution">
    <text evidence="2">The sequence shown here is derived from an EMBL/GenBank/DDBJ whole genome shotgun (WGS) entry which is preliminary data.</text>
</comment>
<gene>
    <name evidence="2" type="ORF">QWY31_05950</name>
</gene>
<feature type="transmembrane region" description="Helical" evidence="1">
    <location>
        <begin position="7"/>
        <end position="26"/>
    </location>
</feature>
<evidence type="ECO:0000313" key="2">
    <source>
        <dbReference type="EMBL" id="MDN4165036.1"/>
    </source>
</evidence>
<dbReference type="EMBL" id="JAUHJS010000003">
    <property type="protein sequence ID" value="MDN4165036.1"/>
    <property type="molecule type" value="Genomic_DNA"/>
</dbReference>
<feature type="transmembrane region" description="Helical" evidence="1">
    <location>
        <begin position="168"/>
        <end position="190"/>
    </location>
</feature>
<evidence type="ECO:0000256" key="1">
    <source>
        <dbReference type="SAM" id="Phobius"/>
    </source>
</evidence>
<accession>A0ABT8F4X6</accession>
<keyword evidence="1" id="KW-1133">Transmembrane helix</keyword>
<keyword evidence="1" id="KW-0472">Membrane</keyword>
<dbReference type="RefSeq" id="WP_320003565.1">
    <property type="nucleotide sequence ID" value="NZ_JAUHJS010000003.1"/>
</dbReference>
<evidence type="ECO:0000313" key="3">
    <source>
        <dbReference type="Proteomes" id="UP001168552"/>
    </source>
</evidence>
<dbReference type="Proteomes" id="UP001168552">
    <property type="component" value="Unassembled WGS sequence"/>
</dbReference>
<sequence length="194" mass="22651">MRIFAKIKWIAGILLVFFIVLVTNLIDRDNFNRLSYSVTTLYEDRIVASDIIFKISRIVKEKQLAALTSDTLFFQNKNPLLNQEIDQLISNFNLTKLTEKEDRLFDQLQNELGTLQQKEVSLAQSSNKEVLKSIEKIDEYLYKLSEIQLLESKQQVFISNRAIDTVNFYTQIEIILLIVMAILVQIIILYKPKE</sequence>
<keyword evidence="1" id="KW-0812">Transmembrane</keyword>